<evidence type="ECO:0000256" key="1">
    <source>
        <dbReference type="SAM" id="MobiDB-lite"/>
    </source>
</evidence>
<dbReference type="PROSITE" id="PS51257">
    <property type="entry name" value="PROKAR_LIPOPROTEIN"/>
    <property type="match status" value="1"/>
</dbReference>
<dbReference type="OrthoDB" id="711574at2"/>
<organism evidence="2 3">
    <name type="scientific">Sphingobacterium allocomposti</name>
    <dbReference type="NCBI Taxonomy" id="415956"/>
    <lineage>
        <taxon>Bacteria</taxon>
        <taxon>Pseudomonadati</taxon>
        <taxon>Bacteroidota</taxon>
        <taxon>Sphingobacteriia</taxon>
        <taxon>Sphingobacteriales</taxon>
        <taxon>Sphingobacteriaceae</taxon>
        <taxon>Sphingobacterium</taxon>
    </lineage>
</organism>
<accession>A0A5S5D4Q3</accession>
<gene>
    <name evidence="2" type="ORF">BC792_12319</name>
</gene>
<dbReference type="AlphaFoldDB" id="A0A5S5D4Q3"/>
<dbReference type="EMBL" id="VNHX01000023">
    <property type="protein sequence ID" value="TYP90921.1"/>
    <property type="molecule type" value="Genomic_DNA"/>
</dbReference>
<keyword evidence="3" id="KW-1185">Reference proteome</keyword>
<name>A0A5S5D4Q3_9SPHI</name>
<comment type="caution">
    <text evidence="2">The sequence shown here is derived from an EMBL/GenBank/DDBJ whole genome shotgun (WGS) entry which is preliminary data.</text>
</comment>
<proteinExistence type="predicted"/>
<reference evidence="2 3" key="1">
    <citation type="submission" date="2019-07" db="EMBL/GenBank/DDBJ databases">
        <title>Genomic Encyclopedia of Archaeal and Bacterial Type Strains, Phase II (KMG-II): from individual species to whole genera.</title>
        <authorList>
            <person name="Goeker M."/>
        </authorList>
    </citation>
    <scope>NUCLEOTIDE SEQUENCE [LARGE SCALE GENOMIC DNA]</scope>
    <source>
        <strain evidence="2 3">DSM 18850</strain>
    </source>
</reference>
<sequence length="104" mass="11168">MRNLRLNEIMTLDRKHLGSGIVIGLWCLFLFAVSCGQSSTGTGVVDADSVANGHHNVGVPLDNIERSKSPDTLGQTGSDNSGVAMDNINRDTERDTANQPRFSP</sequence>
<feature type="compositionally biased region" description="Polar residues" evidence="1">
    <location>
        <begin position="70"/>
        <end position="81"/>
    </location>
</feature>
<dbReference type="Proteomes" id="UP000325105">
    <property type="component" value="Unassembled WGS sequence"/>
</dbReference>
<feature type="region of interest" description="Disordered" evidence="1">
    <location>
        <begin position="56"/>
        <end position="104"/>
    </location>
</feature>
<evidence type="ECO:0000313" key="3">
    <source>
        <dbReference type="Proteomes" id="UP000325105"/>
    </source>
</evidence>
<dbReference type="RefSeq" id="WP_148909798.1">
    <property type="nucleotide sequence ID" value="NZ_VNHX01000023.1"/>
</dbReference>
<protein>
    <submittedName>
        <fullName evidence="2">Uncharacterized protein</fullName>
    </submittedName>
</protein>
<evidence type="ECO:0000313" key="2">
    <source>
        <dbReference type="EMBL" id="TYP90921.1"/>
    </source>
</evidence>